<evidence type="ECO:0000256" key="3">
    <source>
        <dbReference type="PROSITE-ProRule" id="PRU10007"/>
    </source>
</evidence>
<feature type="active site" evidence="3">
    <location>
        <position position="258"/>
    </location>
</feature>
<gene>
    <name evidence="6" type="ORF">QYM36_017619</name>
</gene>
<evidence type="ECO:0000313" key="7">
    <source>
        <dbReference type="Proteomes" id="UP001187531"/>
    </source>
</evidence>
<dbReference type="Pfam" id="PF00171">
    <property type="entry name" value="Aldedh"/>
    <property type="match status" value="1"/>
</dbReference>
<dbReference type="SUPFAM" id="SSF53720">
    <property type="entry name" value="ALDH-like"/>
    <property type="match status" value="1"/>
</dbReference>
<evidence type="ECO:0000256" key="4">
    <source>
        <dbReference type="RuleBase" id="RU003345"/>
    </source>
</evidence>
<evidence type="ECO:0000259" key="5">
    <source>
        <dbReference type="Pfam" id="PF00171"/>
    </source>
</evidence>
<evidence type="ECO:0000256" key="1">
    <source>
        <dbReference type="ARBA" id="ARBA00009986"/>
    </source>
</evidence>
<sequence>MASRNIPIKYTEIFINNKFVKSIDGKVFSVIDSANEQKICDVQEGDEADINLAVEAAKNAFRFGSPWRTMDASKRGSLMYKLVELASRDKDYLARLETLHNGKPLAESQADVEFSIGCLRHYAGWADKIHGSVIPSDGPHMTITRKEPVGVVGQIIPWNYPLLMTAWKWGPALATGCTIVMKPSVNTPLTTLHMAALSKEAGFPDGVINIVPGRGSTAGNALSKHMDVNKIAFTGSTAIGKKIMKVAAETNLKRVSLELGGKSPLIILPDADIDEAVSFSQDAIYVTMGQCCSAGSRTLVHESIYDEFVKKSVEAAKKRKIGDPFEKDVNHGPMVSEKQFKRVMSYIETGKKEGAKIETGGNRWGTKGYFIEPTIFTEVKDSMEIARDEIFGPVQLIFKFSSMEEAFERANRTYYGLAAGIVTKNIDSALMFAQKVQAGSVWVNCWNSQRPQTPFGGYKESGFGRDLGEEGLNNYLETKTITIRVPQKNS</sequence>
<name>A0AA88H8D9_ARTSF</name>
<dbReference type="InterPro" id="IPR016160">
    <property type="entry name" value="Ald_DH_CS_CYS"/>
</dbReference>
<dbReference type="InterPro" id="IPR029510">
    <property type="entry name" value="Ald_DH_CS_GLU"/>
</dbReference>
<dbReference type="FunFam" id="3.40.309.10:FF:000001">
    <property type="entry name" value="Mitochondrial aldehyde dehydrogenase 2"/>
    <property type="match status" value="1"/>
</dbReference>
<protein>
    <recommendedName>
        <fullName evidence="5">Aldehyde dehydrogenase domain-containing protein</fullName>
    </recommendedName>
</protein>
<accession>A0AA88H8D9</accession>
<reference evidence="6" key="1">
    <citation type="submission" date="2023-07" db="EMBL/GenBank/DDBJ databases">
        <title>Chromosome-level genome assembly of Artemia franciscana.</title>
        <authorList>
            <person name="Jo E."/>
        </authorList>
    </citation>
    <scope>NUCLEOTIDE SEQUENCE</scope>
    <source>
        <tissue evidence="6">Whole body</tissue>
    </source>
</reference>
<dbReference type="EMBL" id="JAVRJZ010000040">
    <property type="protein sequence ID" value="KAK2704043.1"/>
    <property type="molecule type" value="Genomic_DNA"/>
</dbReference>
<dbReference type="InterPro" id="IPR016161">
    <property type="entry name" value="Ald_DH/histidinol_DH"/>
</dbReference>
<comment type="similarity">
    <text evidence="1 4">Belongs to the aldehyde dehydrogenase family.</text>
</comment>
<dbReference type="PROSITE" id="PS00070">
    <property type="entry name" value="ALDEHYDE_DEHYDR_CYS"/>
    <property type="match status" value="1"/>
</dbReference>
<organism evidence="6 7">
    <name type="scientific">Artemia franciscana</name>
    <name type="common">Brine shrimp</name>
    <name type="synonym">Artemia sanfranciscana</name>
    <dbReference type="NCBI Taxonomy" id="6661"/>
    <lineage>
        <taxon>Eukaryota</taxon>
        <taxon>Metazoa</taxon>
        <taxon>Ecdysozoa</taxon>
        <taxon>Arthropoda</taxon>
        <taxon>Crustacea</taxon>
        <taxon>Branchiopoda</taxon>
        <taxon>Anostraca</taxon>
        <taxon>Artemiidae</taxon>
        <taxon>Artemia</taxon>
    </lineage>
</organism>
<dbReference type="FunFam" id="3.40.605.10:FF:000050">
    <property type="entry name" value="Aldehyde dehydrogenase, mitochondrial"/>
    <property type="match status" value="1"/>
</dbReference>
<evidence type="ECO:0000256" key="2">
    <source>
        <dbReference type="ARBA" id="ARBA00023002"/>
    </source>
</evidence>
<dbReference type="FunFam" id="3.40.605.10:FF:000026">
    <property type="entry name" value="Aldehyde dehydrogenase, putative"/>
    <property type="match status" value="1"/>
</dbReference>
<dbReference type="AlphaFoldDB" id="A0AA88H8D9"/>
<proteinExistence type="inferred from homology"/>
<dbReference type="Proteomes" id="UP001187531">
    <property type="component" value="Unassembled WGS sequence"/>
</dbReference>
<keyword evidence="7" id="KW-1185">Reference proteome</keyword>
<dbReference type="PANTHER" id="PTHR11699">
    <property type="entry name" value="ALDEHYDE DEHYDROGENASE-RELATED"/>
    <property type="match status" value="1"/>
</dbReference>
<dbReference type="InterPro" id="IPR015590">
    <property type="entry name" value="Aldehyde_DH_dom"/>
</dbReference>
<comment type="caution">
    <text evidence="6">The sequence shown here is derived from an EMBL/GenBank/DDBJ whole genome shotgun (WGS) entry which is preliminary data.</text>
</comment>
<evidence type="ECO:0000313" key="6">
    <source>
        <dbReference type="EMBL" id="KAK2704043.1"/>
    </source>
</evidence>
<dbReference type="PROSITE" id="PS00687">
    <property type="entry name" value="ALDEHYDE_DEHYDR_GLU"/>
    <property type="match status" value="1"/>
</dbReference>
<dbReference type="GO" id="GO:0016620">
    <property type="term" value="F:oxidoreductase activity, acting on the aldehyde or oxo group of donors, NAD or NADP as acceptor"/>
    <property type="evidence" value="ECO:0007669"/>
    <property type="project" value="InterPro"/>
</dbReference>
<dbReference type="InterPro" id="IPR016162">
    <property type="entry name" value="Ald_DH_N"/>
</dbReference>
<feature type="domain" description="Aldehyde dehydrogenase" evidence="5">
    <location>
        <begin position="20"/>
        <end position="481"/>
    </location>
</feature>
<dbReference type="Gene3D" id="3.40.309.10">
    <property type="entry name" value="Aldehyde Dehydrogenase, Chain A, domain 2"/>
    <property type="match status" value="1"/>
</dbReference>
<keyword evidence="2 4" id="KW-0560">Oxidoreductase</keyword>
<dbReference type="InterPro" id="IPR016163">
    <property type="entry name" value="Ald_DH_C"/>
</dbReference>
<dbReference type="Gene3D" id="3.40.605.10">
    <property type="entry name" value="Aldehyde Dehydrogenase, Chain A, domain 1"/>
    <property type="match status" value="1"/>
</dbReference>